<comment type="pathway">
    <text evidence="2">Carbohydrate degradation; pentose phosphate pathway; D-glyceraldehyde 3-phosphate and beta-D-fructose 6-phosphate from D-ribose 5-phosphate and D-xylulose 5-phosphate (non-oxidative stage): step 2/3.</text>
</comment>
<dbReference type="GeneID" id="64971173"/>
<dbReference type="OrthoDB" id="1711136at2759"/>
<dbReference type="PANTHER" id="PTHR10683">
    <property type="entry name" value="TRANSALDOLASE"/>
    <property type="match status" value="1"/>
</dbReference>
<gene>
    <name evidence="3" type="ORF">APUU_21600A</name>
</gene>
<dbReference type="InterPro" id="IPR001585">
    <property type="entry name" value="TAL/FSA"/>
</dbReference>
<comment type="catalytic activity">
    <reaction evidence="2">
        <text>D-sedoheptulose 7-phosphate + D-glyceraldehyde 3-phosphate = D-erythrose 4-phosphate + beta-D-fructose 6-phosphate</text>
        <dbReference type="Rhea" id="RHEA:17053"/>
        <dbReference type="ChEBI" id="CHEBI:16897"/>
        <dbReference type="ChEBI" id="CHEBI:57483"/>
        <dbReference type="ChEBI" id="CHEBI:57634"/>
        <dbReference type="ChEBI" id="CHEBI:59776"/>
        <dbReference type="EC" id="2.2.1.2"/>
    </reaction>
</comment>
<keyword evidence="1" id="KW-0704">Schiff base</keyword>
<dbReference type="GO" id="GO:0009052">
    <property type="term" value="P:pentose-phosphate shunt, non-oxidative branch"/>
    <property type="evidence" value="ECO:0007669"/>
    <property type="project" value="TreeGrafter"/>
</dbReference>
<dbReference type="GO" id="GO:0005975">
    <property type="term" value="P:carbohydrate metabolic process"/>
    <property type="evidence" value="ECO:0007669"/>
    <property type="project" value="InterPro"/>
</dbReference>
<dbReference type="AlphaFoldDB" id="A0A7R7XHQ2"/>
<dbReference type="InterPro" id="IPR013785">
    <property type="entry name" value="Aldolase_TIM"/>
</dbReference>
<protein>
    <recommendedName>
        <fullName evidence="2">Transaldolase</fullName>
        <ecNumber evidence="2">2.2.1.2</ecNumber>
    </recommendedName>
</protein>
<dbReference type="EC" id="2.2.1.2" evidence="2"/>
<organism evidence="3 4">
    <name type="scientific">Aspergillus puulaauensis</name>
    <dbReference type="NCBI Taxonomy" id="1220207"/>
    <lineage>
        <taxon>Eukaryota</taxon>
        <taxon>Fungi</taxon>
        <taxon>Dikarya</taxon>
        <taxon>Ascomycota</taxon>
        <taxon>Pezizomycotina</taxon>
        <taxon>Eurotiomycetes</taxon>
        <taxon>Eurotiomycetidae</taxon>
        <taxon>Eurotiales</taxon>
        <taxon>Aspergillaceae</taxon>
        <taxon>Aspergillus</taxon>
    </lineage>
</organism>
<evidence type="ECO:0000256" key="2">
    <source>
        <dbReference type="RuleBase" id="RU000501"/>
    </source>
</evidence>
<dbReference type="Gene3D" id="3.20.20.70">
    <property type="entry name" value="Aldolase class I"/>
    <property type="match status" value="1"/>
</dbReference>
<keyword evidence="2" id="KW-0570">Pentose shunt</keyword>
<reference evidence="3" key="2">
    <citation type="submission" date="2021-02" db="EMBL/GenBank/DDBJ databases">
        <title>Aspergillus puulaauensis MK2 genome sequence.</title>
        <authorList>
            <person name="Futagami T."/>
            <person name="Mori K."/>
            <person name="Kadooka C."/>
            <person name="Tanaka T."/>
        </authorList>
    </citation>
    <scope>NUCLEOTIDE SEQUENCE</scope>
    <source>
        <strain evidence="3">MK2</strain>
    </source>
</reference>
<evidence type="ECO:0000313" key="3">
    <source>
        <dbReference type="EMBL" id="BCS21168.1"/>
    </source>
</evidence>
<reference evidence="3" key="1">
    <citation type="submission" date="2021-01" db="EMBL/GenBank/DDBJ databases">
        <authorList>
            <consortium name="Aspergillus puulaauensis MK2 genome sequencing consortium"/>
            <person name="Kazuki M."/>
            <person name="Futagami T."/>
        </authorList>
    </citation>
    <scope>NUCLEOTIDE SEQUENCE</scope>
    <source>
        <strain evidence="3">MK2</strain>
    </source>
</reference>
<comment type="function">
    <text evidence="2">Catalyzes the rate-limiting step of the non-oxidative phase in the pentose phosphate pathway. Catalyzes the reversible conversion of sedheptulose-7-phosphate and D-glyceraldehyde 3-phosphate into erythrose-4-phosphate and beta-D-fructose 6-phosphate.</text>
</comment>
<dbReference type="UniPathway" id="UPA00115">
    <property type="reaction ID" value="UER00414"/>
</dbReference>
<dbReference type="RefSeq" id="XP_041553362.1">
    <property type="nucleotide sequence ID" value="XM_041700369.1"/>
</dbReference>
<dbReference type="EMBL" id="AP024444">
    <property type="protein sequence ID" value="BCS21168.1"/>
    <property type="molecule type" value="Genomic_DNA"/>
</dbReference>
<dbReference type="Proteomes" id="UP000654913">
    <property type="component" value="Chromosome 2"/>
</dbReference>
<keyword evidence="2" id="KW-0808">Transferase</keyword>
<dbReference type="SUPFAM" id="SSF51569">
    <property type="entry name" value="Aldolase"/>
    <property type="match status" value="1"/>
</dbReference>
<evidence type="ECO:0000313" key="4">
    <source>
        <dbReference type="Proteomes" id="UP000654913"/>
    </source>
</evidence>
<keyword evidence="4" id="KW-1185">Reference proteome</keyword>
<dbReference type="Pfam" id="PF00923">
    <property type="entry name" value="TAL_FSA"/>
    <property type="match status" value="1"/>
</dbReference>
<dbReference type="GO" id="GO:0004801">
    <property type="term" value="F:transaldolase activity"/>
    <property type="evidence" value="ECO:0007669"/>
    <property type="project" value="UniProtKB-EC"/>
</dbReference>
<dbReference type="PROSITE" id="PS00958">
    <property type="entry name" value="TRANSALDOLASE_2"/>
    <property type="match status" value="1"/>
</dbReference>
<dbReference type="PANTHER" id="PTHR10683:SF34">
    <property type="entry name" value="TRANSALDOLASE"/>
    <property type="match status" value="1"/>
</dbReference>
<proteinExistence type="predicted"/>
<accession>A0A7R7XHQ2</accession>
<evidence type="ECO:0000256" key="1">
    <source>
        <dbReference type="ARBA" id="ARBA00023270"/>
    </source>
</evidence>
<name>A0A7R7XHQ2_9EURO</name>
<dbReference type="KEGG" id="apuu:APUU_21600A"/>
<sequence>MVPSNVNLLEYLRSKTQIDLDTFDVTVVEEFGKCVDCTSNQYEYYTELAKPARKDILEKTLELSSNLHEDFREVTFEELAVEVSAVLLGHEMLPAFTGCLHVMANPNYAYSRQKVVETAKRIHSIFALIDPFFPTARIVIKVAATWEGLQACRELRDYGIKTLATTVFTMEQVILAGEAGCVSISPFIHELRILLEPEDPHPQLGLCVQAQEYYKRESLPTKVKACANASLDELVQLAGVDALTIVPGDLEALKSTCRDTKEVTGMSLFKADGSAQDEIQVSYINDEGKYRADFGRAQDGRAQGKLAETIDIFRDFQTKAEAVIRNARA</sequence>
<dbReference type="InterPro" id="IPR018225">
    <property type="entry name" value="Transaldolase_AS"/>
</dbReference>